<protein>
    <recommendedName>
        <fullName evidence="5">Ubiquitin carboxyl-terminal hydrolase</fullName>
        <ecNumber evidence="5">3.4.19.12</ecNumber>
    </recommendedName>
</protein>
<dbReference type="SMART" id="SM00290">
    <property type="entry name" value="ZnF_UBP"/>
    <property type="match status" value="1"/>
</dbReference>
<dbReference type="Proteomes" id="UP000053558">
    <property type="component" value="Unassembled WGS sequence"/>
</dbReference>
<dbReference type="GO" id="GO:0008270">
    <property type="term" value="F:zinc ion binding"/>
    <property type="evidence" value="ECO:0007669"/>
    <property type="project" value="UniProtKB-KW"/>
</dbReference>
<dbReference type="InterPro" id="IPR038765">
    <property type="entry name" value="Papain-like_cys_pep_sf"/>
</dbReference>
<dbReference type="SUPFAM" id="SSF57850">
    <property type="entry name" value="RING/U-box"/>
    <property type="match status" value="1"/>
</dbReference>
<keyword evidence="5" id="KW-0833">Ubl conjugation pathway</keyword>
<dbReference type="SUPFAM" id="SSF54001">
    <property type="entry name" value="Cysteine proteinases"/>
    <property type="match status" value="1"/>
</dbReference>
<evidence type="ECO:0000256" key="2">
    <source>
        <dbReference type="ARBA" id="ARBA00022771"/>
    </source>
</evidence>
<dbReference type="GO" id="GO:0006508">
    <property type="term" value="P:proteolysis"/>
    <property type="evidence" value="ECO:0007669"/>
    <property type="project" value="UniProtKB-KW"/>
</dbReference>
<keyword evidence="5" id="KW-0378">Hydrolase</keyword>
<feature type="compositionally biased region" description="Basic and acidic residues" evidence="6">
    <location>
        <begin position="631"/>
        <end position="643"/>
    </location>
</feature>
<dbReference type="KEGG" id="cput:CONPUDRAFT_119077"/>
<dbReference type="OrthoDB" id="289038at2759"/>
<evidence type="ECO:0000256" key="1">
    <source>
        <dbReference type="ARBA" id="ARBA00022723"/>
    </source>
</evidence>
<evidence type="ECO:0000313" key="10">
    <source>
        <dbReference type="Proteomes" id="UP000053558"/>
    </source>
</evidence>
<dbReference type="EC" id="3.4.19.12" evidence="5"/>
<dbReference type="PROSITE" id="PS50271">
    <property type="entry name" value="ZF_UBP"/>
    <property type="match status" value="1"/>
</dbReference>
<evidence type="ECO:0000256" key="5">
    <source>
        <dbReference type="RuleBase" id="RU366025"/>
    </source>
</evidence>
<dbReference type="GeneID" id="19199444"/>
<dbReference type="Pfam" id="PF00443">
    <property type="entry name" value="UCH"/>
    <property type="match status" value="1"/>
</dbReference>
<keyword evidence="2 4" id="KW-0863">Zinc-finger</keyword>
<keyword evidence="10" id="KW-1185">Reference proteome</keyword>
<feature type="domain" description="UBP-type" evidence="8">
    <location>
        <begin position="72"/>
        <end position="170"/>
    </location>
</feature>
<dbReference type="GO" id="GO:0016579">
    <property type="term" value="P:protein deubiquitination"/>
    <property type="evidence" value="ECO:0007669"/>
    <property type="project" value="InterPro"/>
</dbReference>
<accession>A0A5M3MX33</accession>
<evidence type="ECO:0000259" key="7">
    <source>
        <dbReference type="PROSITE" id="PS50235"/>
    </source>
</evidence>
<dbReference type="PROSITE" id="PS00972">
    <property type="entry name" value="USP_1"/>
    <property type="match status" value="1"/>
</dbReference>
<evidence type="ECO:0000256" key="4">
    <source>
        <dbReference type="PROSITE-ProRule" id="PRU00502"/>
    </source>
</evidence>
<gene>
    <name evidence="9" type="ORF">CONPUDRAFT_119077</name>
</gene>
<dbReference type="GO" id="GO:0005829">
    <property type="term" value="C:cytosol"/>
    <property type="evidence" value="ECO:0007669"/>
    <property type="project" value="TreeGrafter"/>
</dbReference>
<reference evidence="10" key="1">
    <citation type="journal article" date="2012" name="Science">
        <title>The Paleozoic origin of enzymatic lignin decomposition reconstructed from 31 fungal genomes.</title>
        <authorList>
            <person name="Floudas D."/>
            <person name="Binder M."/>
            <person name="Riley R."/>
            <person name="Barry K."/>
            <person name="Blanchette R.A."/>
            <person name="Henrissat B."/>
            <person name="Martinez A.T."/>
            <person name="Otillar R."/>
            <person name="Spatafora J.W."/>
            <person name="Yadav J.S."/>
            <person name="Aerts A."/>
            <person name="Benoit I."/>
            <person name="Boyd A."/>
            <person name="Carlson A."/>
            <person name="Copeland A."/>
            <person name="Coutinho P.M."/>
            <person name="de Vries R.P."/>
            <person name="Ferreira P."/>
            <person name="Findley K."/>
            <person name="Foster B."/>
            <person name="Gaskell J."/>
            <person name="Glotzer D."/>
            <person name="Gorecki P."/>
            <person name="Heitman J."/>
            <person name="Hesse C."/>
            <person name="Hori C."/>
            <person name="Igarashi K."/>
            <person name="Jurgens J.A."/>
            <person name="Kallen N."/>
            <person name="Kersten P."/>
            <person name="Kohler A."/>
            <person name="Kuees U."/>
            <person name="Kumar T.K.A."/>
            <person name="Kuo A."/>
            <person name="LaButti K."/>
            <person name="Larrondo L.F."/>
            <person name="Lindquist E."/>
            <person name="Ling A."/>
            <person name="Lombard V."/>
            <person name="Lucas S."/>
            <person name="Lundell T."/>
            <person name="Martin R."/>
            <person name="McLaughlin D.J."/>
            <person name="Morgenstern I."/>
            <person name="Morin E."/>
            <person name="Murat C."/>
            <person name="Nagy L.G."/>
            <person name="Nolan M."/>
            <person name="Ohm R.A."/>
            <person name="Patyshakuliyeva A."/>
            <person name="Rokas A."/>
            <person name="Ruiz-Duenas F.J."/>
            <person name="Sabat G."/>
            <person name="Salamov A."/>
            <person name="Samejima M."/>
            <person name="Schmutz J."/>
            <person name="Slot J.C."/>
            <person name="St John F."/>
            <person name="Stenlid J."/>
            <person name="Sun H."/>
            <person name="Sun S."/>
            <person name="Syed K."/>
            <person name="Tsang A."/>
            <person name="Wiebenga A."/>
            <person name="Young D."/>
            <person name="Pisabarro A."/>
            <person name="Eastwood D.C."/>
            <person name="Martin F."/>
            <person name="Cullen D."/>
            <person name="Grigoriev I.V."/>
            <person name="Hibbett D.S."/>
        </authorList>
    </citation>
    <scope>NUCLEOTIDE SEQUENCE [LARGE SCALE GENOMIC DNA]</scope>
    <source>
        <strain evidence="10">RWD-64-598 SS2</strain>
    </source>
</reference>
<dbReference type="Pfam" id="PF02148">
    <property type="entry name" value="zf-UBP"/>
    <property type="match status" value="1"/>
</dbReference>
<keyword evidence="3" id="KW-0862">Zinc</keyword>
<dbReference type="RefSeq" id="XP_007765628.1">
    <property type="nucleotide sequence ID" value="XM_007767438.1"/>
</dbReference>
<dbReference type="InterPro" id="IPR018200">
    <property type="entry name" value="USP_CS"/>
</dbReference>
<evidence type="ECO:0000256" key="3">
    <source>
        <dbReference type="ARBA" id="ARBA00022833"/>
    </source>
</evidence>
<dbReference type="GO" id="GO:0005634">
    <property type="term" value="C:nucleus"/>
    <property type="evidence" value="ECO:0007669"/>
    <property type="project" value="TreeGrafter"/>
</dbReference>
<dbReference type="OMA" id="NVSCNCI"/>
<proteinExistence type="inferred from homology"/>
<dbReference type="InterPro" id="IPR001607">
    <property type="entry name" value="Znf_UBP"/>
</dbReference>
<dbReference type="InterPro" id="IPR013083">
    <property type="entry name" value="Znf_RING/FYVE/PHD"/>
</dbReference>
<dbReference type="PROSITE" id="PS50235">
    <property type="entry name" value="USP_3"/>
    <property type="match status" value="1"/>
</dbReference>
<evidence type="ECO:0000313" key="9">
    <source>
        <dbReference type="EMBL" id="EIW83703.1"/>
    </source>
</evidence>
<keyword evidence="5" id="KW-0645">Protease</keyword>
<sequence length="671" mass="73332">MSSSPESTLADLLPAHEDALDIHALQESIQAKLEEDLFETDTGACSHIVSLLTDVQTRSALLAKYKTVVAWRAKRQQDAIRPSKRRKVGVPTCDTCYMTLARPFVCLSCSFGGCWAEGHMVDHLRESGHSFCADTRSGSVYCADCEDFIFNDIMDEARLQTQLAVEETQSMFQVSKMSREPYKPHLPSSEDTDLLKSTAPLPCQSRRGLLNLGQTCFMNVVLQAFVHNPLLRGFFLADKHNARLCKNTDCTCCEMDALFSEVYAPSSYFTPSGAPPPPFGPTSFLATTWKTAKDLSGHAQQDAHEFFISALNQIHATARGSTNVSCNCIVHSTFAGQLQSDVTCERCGNTTSTVDMMLDISLELRGSGNSKGAGGREEGNTLASCLNSYTKPEKLGSKDYTCSNCTSPSHDATKRLSFRKLPPILSFQFKRFEHRTPAGHGSAKAGSGAAAVAMVGVPTKLDAPIRFPAGVNMAPWTAAALGSGSGAGLIGKWGRYPGPDAMYEYDLFAVINHEGAQMDQGHYTNYARSGDEWYRFDDDKVTPSTLSHALSSHHNAYMCFYAKRHLDYKPHTKPSYRLTRESDIVRELQAMAENGGGTGTGAGAGRVSELELELELGKDERDDDMGETDERDQRDREREKMDADAEAEAADAAAARMKEVDDALLDLVGAD</sequence>
<comment type="catalytic activity">
    <reaction evidence="5">
        <text>Thiol-dependent hydrolysis of ester, thioester, amide, peptide and isopeptide bonds formed by the C-terminal Gly of ubiquitin (a 76-residue protein attached to proteins as an intracellular targeting signal).</text>
        <dbReference type="EC" id="3.4.19.12"/>
    </reaction>
</comment>
<dbReference type="AlphaFoldDB" id="A0A5M3MX33"/>
<evidence type="ECO:0000256" key="6">
    <source>
        <dbReference type="SAM" id="MobiDB-lite"/>
    </source>
</evidence>
<comment type="similarity">
    <text evidence="5">Belongs to the peptidase C19 family.</text>
</comment>
<dbReference type="Gene3D" id="3.30.40.10">
    <property type="entry name" value="Zinc/RING finger domain, C3HC4 (zinc finger)"/>
    <property type="match status" value="1"/>
</dbReference>
<feature type="compositionally biased region" description="Acidic residues" evidence="6">
    <location>
        <begin position="621"/>
        <end position="630"/>
    </location>
</feature>
<comment type="caution">
    <text evidence="9">The sequence shown here is derived from an EMBL/GenBank/DDBJ whole genome shotgun (WGS) entry which is preliminary data.</text>
</comment>
<evidence type="ECO:0000259" key="8">
    <source>
        <dbReference type="PROSITE" id="PS50271"/>
    </source>
</evidence>
<dbReference type="InterPro" id="IPR050164">
    <property type="entry name" value="Peptidase_C19"/>
</dbReference>
<dbReference type="PANTHER" id="PTHR24006:SF937">
    <property type="entry name" value="UBIQUITIN CARBOXYL-TERMINAL HYDROLASE"/>
    <property type="match status" value="1"/>
</dbReference>
<dbReference type="InterPro" id="IPR028889">
    <property type="entry name" value="USP"/>
</dbReference>
<dbReference type="EMBL" id="JH711575">
    <property type="protein sequence ID" value="EIW83703.1"/>
    <property type="molecule type" value="Genomic_DNA"/>
</dbReference>
<dbReference type="Gene3D" id="3.90.70.10">
    <property type="entry name" value="Cysteine proteinases"/>
    <property type="match status" value="1"/>
</dbReference>
<dbReference type="InterPro" id="IPR001394">
    <property type="entry name" value="Peptidase_C19_UCH"/>
</dbReference>
<organism evidence="9 10">
    <name type="scientific">Coniophora puteana (strain RWD-64-598)</name>
    <name type="common">Brown rot fungus</name>
    <dbReference type="NCBI Taxonomy" id="741705"/>
    <lineage>
        <taxon>Eukaryota</taxon>
        <taxon>Fungi</taxon>
        <taxon>Dikarya</taxon>
        <taxon>Basidiomycota</taxon>
        <taxon>Agaricomycotina</taxon>
        <taxon>Agaricomycetes</taxon>
        <taxon>Agaricomycetidae</taxon>
        <taxon>Boletales</taxon>
        <taxon>Coniophorineae</taxon>
        <taxon>Coniophoraceae</taxon>
        <taxon>Coniophora</taxon>
    </lineage>
</organism>
<name>A0A5M3MX33_CONPW</name>
<feature type="region of interest" description="Disordered" evidence="6">
    <location>
        <begin position="615"/>
        <end position="654"/>
    </location>
</feature>
<feature type="domain" description="USP" evidence="7">
    <location>
        <begin position="207"/>
        <end position="564"/>
    </location>
</feature>
<dbReference type="GO" id="GO:0004843">
    <property type="term" value="F:cysteine-type deubiquitinase activity"/>
    <property type="evidence" value="ECO:0007669"/>
    <property type="project" value="UniProtKB-UniRule"/>
</dbReference>
<keyword evidence="1" id="KW-0479">Metal-binding</keyword>
<dbReference type="PANTHER" id="PTHR24006">
    <property type="entry name" value="UBIQUITIN CARBOXYL-TERMINAL HYDROLASE"/>
    <property type="match status" value="1"/>
</dbReference>
<keyword evidence="5" id="KW-0788">Thiol protease</keyword>
<dbReference type="PROSITE" id="PS00973">
    <property type="entry name" value="USP_2"/>
    <property type="match status" value="1"/>
</dbReference>